<name>A0AA38FUL6_TAXCH</name>
<feature type="non-terminal residue" evidence="2">
    <location>
        <position position="112"/>
    </location>
</feature>
<accession>A0AA38FUL6</accession>
<feature type="region of interest" description="Disordered" evidence="1">
    <location>
        <begin position="56"/>
        <end position="82"/>
    </location>
</feature>
<dbReference type="EMBL" id="JAHRHJ020000006">
    <property type="protein sequence ID" value="KAH9310681.1"/>
    <property type="molecule type" value="Genomic_DNA"/>
</dbReference>
<gene>
    <name evidence="2" type="ORF">KI387_025716</name>
</gene>
<keyword evidence="3" id="KW-1185">Reference proteome</keyword>
<reference evidence="2 3" key="1">
    <citation type="journal article" date="2021" name="Nat. Plants">
        <title>The Taxus genome provides insights into paclitaxel biosynthesis.</title>
        <authorList>
            <person name="Xiong X."/>
            <person name="Gou J."/>
            <person name="Liao Q."/>
            <person name="Li Y."/>
            <person name="Zhou Q."/>
            <person name="Bi G."/>
            <person name="Li C."/>
            <person name="Du R."/>
            <person name="Wang X."/>
            <person name="Sun T."/>
            <person name="Guo L."/>
            <person name="Liang H."/>
            <person name="Lu P."/>
            <person name="Wu Y."/>
            <person name="Zhang Z."/>
            <person name="Ro D.K."/>
            <person name="Shang Y."/>
            <person name="Huang S."/>
            <person name="Yan J."/>
        </authorList>
    </citation>
    <scope>NUCLEOTIDE SEQUENCE [LARGE SCALE GENOMIC DNA]</scope>
    <source>
        <strain evidence="2">Ta-2019</strain>
    </source>
</reference>
<protein>
    <submittedName>
        <fullName evidence="2">Uncharacterized protein</fullName>
    </submittedName>
</protein>
<dbReference type="AlphaFoldDB" id="A0AA38FUL6"/>
<evidence type="ECO:0000313" key="2">
    <source>
        <dbReference type="EMBL" id="KAH9310681.1"/>
    </source>
</evidence>
<organism evidence="2 3">
    <name type="scientific">Taxus chinensis</name>
    <name type="common">Chinese yew</name>
    <name type="synonym">Taxus wallichiana var. chinensis</name>
    <dbReference type="NCBI Taxonomy" id="29808"/>
    <lineage>
        <taxon>Eukaryota</taxon>
        <taxon>Viridiplantae</taxon>
        <taxon>Streptophyta</taxon>
        <taxon>Embryophyta</taxon>
        <taxon>Tracheophyta</taxon>
        <taxon>Spermatophyta</taxon>
        <taxon>Pinopsida</taxon>
        <taxon>Pinidae</taxon>
        <taxon>Conifers II</taxon>
        <taxon>Cupressales</taxon>
        <taxon>Taxaceae</taxon>
        <taxon>Taxus</taxon>
    </lineage>
</organism>
<comment type="caution">
    <text evidence="2">The sequence shown here is derived from an EMBL/GenBank/DDBJ whole genome shotgun (WGS) entry which is preliminary data.</text>
</comment>
<evidence type="ECO:0000256" key="1">
    <source>
        <dbReference type="SAM" id="MobiDB-lite"/>
    </source>
</evidence>
<dbReference type="Proteomes" id="UP000824469">
    <property type="component" value="Unassembled WGS sequence"/>
</dbReference>
<evidence type="ECO:0000313" key="3">
    <source>
        <dbReference type="Proteomes" id="UP000824469"/>
    </source>
</evidence>
<sequence>MEEENLVHRIVMLEIIMDRVLGNQRELSYQQRTSTVKKNSIDSMVQALDEKFGIEKSHDEEYMGEREEETPIDKGKVKSSHDPFKVKTKVETKSFKGQVDAESLDKWLRKLE</sequence>
<proteinExistence type="predicted"/>